<dbReference type="AlphaFoldDB" id="A0A9W9SDA2"/>
<evidence type="ECO:0000256" key="4">
    <source>
        <dbReference type="ARBA" id="ARBA00022679"/>
    </source>
</evidence>
<dbReference type="SUPFAM" id="SSF55781">
    <property type="entry name" value="GAF domain-like"/>
    <property type="match status" value="1"/>
</dbReference>
<evidence type="ECO:0000259" key="8">
    <source>
        <dbReference type="PROSITE" id="PS50110"/>
    </source>
</evidence>
<dbReference type="Pfam" id="PF00512">
    <property type="entry name" value="HisKA"/>
    <property type="match status" value="1"/>
</dbReference>
<feature type="modified residue" description="4-aspartylphosphate" evidence="6">
    <location>
        <position position="914"/>
    </location>
</feature>
<dbReference type="InterPro" id="IPR005467">
    <property type="entry name" value="His_kinase_dom"/>
</dbReference>
<dbReference type="SUPFAM" id="SSF52172">
    <property type="entry name" value="CheY-like"/>
    <property type="match status" value="1"/>
</dbReference>
<sequence>MACRGSRTTFFPKVDGAILRPKYPPPSSYPEIVGPTYDLQNVDHPIKAWSTDLHNELFPESAAYESSIIPEKPLCLSDRYLRASLAENERLRLSVLWYYTRDILMEHEFLSGLQEKANLAQESTGWDYAVIGILDINVYIRLATVGLELGILPRGETLCAHTVTQPLNKVFLLPSLMEDWRFRNCPYRESGGLEAYAGVPLRIQTESGECVCLGSLCVASNKSEKPLTKVQHQALVHLADWVVSDLVQCVRAKRQRERHRMSELVSDARRKGHDQGSTEPVMDILKSVYTNAIVRLHPSRTAHVEFDGGHSVSVHDLQEGLWEDVEYLDSLIDKFNHLELPCSRPVRILASPCESISGPSLLVVASKDFHIVFDDVDLSFIQGCAELISQIRRNRLLEEAMKAKEKLLRAFSHQLRTPIHGILGSVELLTEELVVQNSRKSLSPSPASEQKLSAVDCLGPFTYLNMIKMAGRDLTSVINNLISLNKWSDIAMVERQYSMYTFNDLETELENAVNKLTSGDSRCTASVFFTHNLSQSHVTFNTDLMVLRDTLLPLVINAVQNTPAGVVSVMASADTEKRQLIIDIEDTGHGIHHDHQKRIFEVYEKVDLHSTGAGLGLTLASKFALLINGSIDLISSEVGRGSLFRATFQELEWGSLACPTNFDNLPRKFYKMKFGSDDTIPIDHFASFLIRNGFTRSESIQGSLVIFEAASDNDDHRARIAQIPAGQVAICLVPKEQDRNTLGRTESNVIYLGGHFMTSKLLSALAQAEAQTRIANRVRQPRSPKVLASDKAISRTPNLELECADKNNDPYTSTSGEPNDQCHQITVSQGWQKQVSPPLELIKETPFLRSSSRPLVLIVDDNAVNVRVMETYCQKRGLPFVSAVDGLQAVQTFSRQQSDHTTSEDSAVQLIFMDLQMPVCGGIEATRQIRSLELRNNWKKSCLFVMTGQDSSADRRAAEEVGADEYFVKPVLLKELDLVVSRHFPSFSIS</sequence>
<evidence type="ECO:0000259" key="7">
    <source>
        <dbReference type="PROSITE" id="PS50109"/>
    </source>
</evidence>
<proteinExistence type="predicted"/>
<dbReference type="InterPro" id="IPR001789">
    <property type="entry name" value="Sig_transdc_resp-reg_receiver"/>
</dbReference>
<comment type="catalytic activity">
    <reaction evidence="1">
        <text>ATP + protein L-histidine = ADP + protein N-phospho-L-histidine.</text>
        <dbReference type="EC" id="2.7.13.3"/>
    </reaction>
</comment>
<protein>
    <recommendedName>
        <fullName evidence="2">histidine kinase</fullName>
        <ecNumber evidence="2">2.7.13.3</ecNumber>
    </recommendedName>
</protein>
<dbReference type="InterPro" id="IPR003594">
    <property type="entry name" value="HATPase_dom"/>
</dbReference>
<dbReference type="PROSITE" id="PS50109">
    <property type="entry name" value="HIS_KIN"/>
    <property type="match status" value="1"/>
</dbReference>
<dbReference type="InterPro" id="IPR003661">
    <property type="entry name" value="HisK_dim/P_dom"/>
</dbReference>
<dbReference type="SUPFAM" id="SSF47384">
    <property type="entry name" value="Homodimeric domain of signal transducing histidine kinase"/>
    <property type="match status" value="1"/>
</dbReference>
<keyword evidence="3 6" id="KW-0597">Phosphoprotein</keyword>
<dbReference type="SUPFAM" id="SSF55874">
    <property type="entry name" value="ATPase domain of HSP90 chaperone/DNA topoisomerase II/histidine kinase"/>
    <property type="match status" value="1"/>
</dbReference>
<dbReference type="InterPro" id="IPR004358">
    <property type="entry name" value="Sig_transdc_His_kin-like_C"/>
</dbReference>
<dbReference type="PANTHER" id="PTHR43047">
    <property type="entry name" value="TWO-COMPONENT HISTIDINE PROTEIN KINASE"/>
    <property type="match status" value="1"/>
</dbReference>
<dbReference type="EMBL" id="JAPZBU010000012">
    <property type="protein sequence ID" value="KAJ5375900.1"/>
    <property type="molecule type" value="Genomic_DNA"/>
</dbReference>
<keyword evidence="4" id="KW-0808">Transferase</keyword>
<feature type="domain" description="Histidine kinase" evidence="7">
    <location>
        <begin position="410"/>
        <end position="652"/>
    </location>
</feature>
<dbReference type="InterPro" id="IPR011006">
    <property type="entry name" value="CheY-like_superfamily"/>
</dbReference>
<evidence type="ECO:0000256" key="1">
    <source>
        <dbReference type="ARBA" id="ARBA00000085"/>
    </source>
</evidence>
<dbReference type="InterPro" id="IPR029016">
    <property type="entry name" value="GAF-like_dom_sf"/>
</dbReference>
<dbReference type="InterPro" id="IPR036890">
    <property type="entry name" value="HATPase_C_sf"/>
</dbReference>
<dbReference type="EC" id="2.7.13.3" evidence="2"/>
<evidence type="ECO:0000256" key="3">
    <source>
        <dbReference type="ARBA" id="ARBA00022553"/>
    </source>
</evidence>
<dbReference type="Gene3D" id="3.30.565.10">
    <property type="entry name" value="Histidine kinase-like ATPase, C-terminal domain"/>
    <property type="match status" value="1"/>
</dbReference>
<dbReference type="SMART" id="SM00448">
    <property type="entry name" value="REC"/>
    <property type="match status" value="1"/>
</dbReference>
<dbReference type="Gene3D" id="1.10.287.130">
    <property type="match status" value="1"/>
</dbReference>
<keyword evidence="10" id="KW-1185">Reference proteome</keyword>
<evidence type="ECO:0000313" key="10">
    <source>
        <dbReference type="Proteomes" id="UP001147747"/>
    </source>
</evidence>
<dbReference type="OrthoDB" id="21225at2759"/>
<evidence type="ECO:0000256" key="6">
    <source>
        <dbReference type="PROSITE-ProRule" id="PRU00169"/>
    </source>
</evidence>
<dbReference type="SMART" id="SM00388">
    <property type="entry name" value="HisKA"/>
    <property type="match status" value="1"/>
</dbReference>
<gene>
    <name evidence="9" type="ORF">N7509_012786</name>
</gene>
<dbReference type="InterPro" id="IPR036097">
    <property type="entry name" value="HisK_dim/P_sf"/>
</dbReference>
<accession>A0A9W9SDA2</accession>
<dbReference type="PRINTS" id="PR00344">
    <property type="entry name" value="BCTRLSENSOR"/>
</dbReference>
<evidence type="ECO:0000313" key="9">
    <source>
        <dbReference type="EMBL" id="KAJ5375900.1"/>
    </source>
</evidence>
<dbReference type="PROSITE" id="PS50110">
    <property type="entry name" value="RESPONSE_REGULATORY"/>
    <property type="match status" value="1"/>
</dbReference>
<dbReference type="Gene3D" id="3.30.450.40">
    <property type="match status" value="1"/>
</dbReference>
<reference evidence="9" key="2">
    <citation type="journal article" date="2023" name="IMA Fungus">
        <title>Comparative genomic study of the Penicillium genus elucidates a diverse pangenome and 15 lateral gene transfer events.</title>
        <authorList>
            <person name="Petersen C."/>
            <person name="Sorensen T."/>
            <person name="Nielsen M.R."/>
            <person name="Sondergaard T.E."/>
            <person name="Sorensen J.L."/>
            <person name="Fitzpatrick D.A."/>
            <person name="Frisvad J.C."/>
            <person name="Nielsen K.L."/>
        </authorList>
    </citation>
    <scope>NUCLEOTIDE SEQUENCE</scope>
    <source>
        <strain evidence="9">IBT 29677</strain>
    </source>
</reference>
<dbReference type="Pfam" id="PF02518">
    <property type="entry name" value="HATPase_c"/>
    <property type="match status" value="1"/>
</dbReference>
<reference evidence="9" key="1">
    <citation type="submission" date="2022-12" db="EMBL/GenBank/DDBJ databases">
        <authorList>
            <person name="Petersen C."/>
        </authorList>
    </citation>
    <scope>NUCLEOTIDE SEQUENCE</scope>
    <source>
        <strain evidence="9">IBT 29677</strain>
    </source>
</reference>
<dbReference type="GO" id="GO:0000155">
    <property type="term" value="F:phosphorelay sensor kinase activity"/>
    <property type="evidence" value="ECO:0007669"/>
    <property type="project" value="InterPro"/>
</dbReference>
<dbReference type="CDD" id="cd00082">
    <property type="entry name" value="HisKA"/>
    <property type="match status" value="1"/>
</dbReference>
<dbReference type="PANTHER" id="PTHR43047:SF72">
    <property type="entry name" value="OSMOSENSING HISTIDINE PROTEIN KINASE SLN1"/>
    <property type="match status" value="1"/>
</dbReference>
<dbReference type="CDD" id="cd17546">
    <property type="entry name" value="REC_hyHK_CKI1_RcsC-like"/>
    <property type="match status" value="1"/>
</dbReference>
<dbReference type="Gene3D" id="3.40.50.2300">
    <property type="match status" value="1"/>
</dbReference>
<dbReference type="Pfam" id="PF00072">
    <property type="entry name" value="Response_reg"/>
    <property type="match status" value="1"/>
</dbReference>
<organism evidence="9 10">
    <name type="scientific">Penicillium cosmopolitanum</name>
    <dbReference type="NCBI Taxonomy" id="1131564"/>
    <lineage>
        <taxon>Eukaryota</taxon>
        <taxon>Fungi</taxon>
        <taxon>Dikarya</taxon>
        <taxon>Ascomycota</taxon>
        <taxon>Pezizomycotina</taxon>
        <taxon>Eurotiomycetes</taxon>
        <taxon>Eurotiomycetidae</taxon>
        <taxon>Eurotiales</taxon>
        <taxon>Aspergillaceae</taxon>
        <taxon>Penicillium</taxon>
    </lineage>
</organism>
<dbReference type="GeneID" id="81376403"/>
<comment type="caution">
    <text evidence="9">The sequence shown here is derived from an EMBL/GenBank/DDBJ whole genome shotgun (WGS) entry which is preliminary data.</text>
</comment>
<evidence type="ECO:0000256" key="2">
    <source>
        <dbReference type="ARBA" id="ARBA00012438"/>
    </source>
</evidence>
<dbReference type="RefSeq" id="XP_056480930.1">
    <property type="nucleotide sequence ID" value="XM_056637423.1"/>
</dbReference>
<dbReference type="GO" id="GO:0009927">
    <property type="term" value="F:histidine phosphotransfer kinase activity"/>
    <property type="evidence" value="ECO:0007669"/>
    <property type="project" value="TreeGrafter"/>
</dbReference>
<dbReference type="GO" id="GO:0005886">
    <property type="term" value="C:plasma membrane"/>
    <property type="evidence" value="ECO:0007669"/>
    <property type="project" value="TreeGrafter"/>
</dbReference>
<name>A0A9W9SDA2_9EURO</name>
<evidence type="ECO:0000256" key="5">
    <source>
        <dbReference type="ARBA" id="ARBA00022777"/>
    </source>
</evidence>
<dbReference type="SMART" id="SM00387">
    <property type="entry name" value="HATPase_c"/>
    <property type="match status" value="1"/>
</dbReference>
<feature type="domain" description="Response regulatory" evidence="8">
    <location>
        <begin position="855"/>
        <end position="984"/>
    </location>
</feature>
<dbReference type="Proteomes" id="UP001147747">
    <property type="component" value="Unassembled WGS sequence"/>
</dbReference>
<keyword evidence="5" id="KW-0418">Kinase</keyword>